<dbReference type="Pfam" id="PF13844">
    <property type="entry name" value="Glyco_transf_41"/>
    <property type="match status" value="2"/>
</dbReference>
<keyword evidence="11" id="KW-1185">Reference proteome</keyword>
<evidence type="ECO:0000256" key="2">
    <source>
        <dbReference type="ARBA" id="ARBA00005386"/>
    </source>
</evidence>
<dbReference type="OrthoDB" id="146908at2"/>
<proteinExistence type="inferred from homology"/>
<dbReference type="Pfam" id="PF13181">
    <property type="entry name" value="TPR_8"/>
    <property type="match status" value="1"/>
</dbReference>
<keyword evidence="5" id="KW-0808">Transferase</keyword>
<dbReference type="InterPro" id="IPR019734">
    <property type="entry name" value="TPR_rpt"/>
</dbReference>
<feature type="repeat" description="TPR" evidence="8">
    <location>
        <begin position="206"/>
        <end position="239"/>
    </location>
</feature>
<feature type="repeat" description="TPR" evidence="8">
    <location>
        <begin position="240"/>
        <end position="273"/>
    </location>
</feature>
<feature type="repeat" description="TPR" evidence="8">
    <location>
        <begin position="36"/>
        <end position="69"/>
    </location>
</feature>
<dbReference type="Proteomes" id="UP000031971">
    <property type="component" value="Unassembled WGS sequence"/>
</dbReference>
<feature type="repeat" description="TPR" evidence="8">
    <location>
        <begin position="138"/>
        <end position="171"/>
    </location>
</feature>
<keyword evidence="4" id="KW-0328">Glycosyltransferase</keyword>
<evidence type="ECO:0000256" key="5">
    <source>
        <dbReference type="ARBA" id="ARBA00022679"/>
    </source>
</evidence>
<dbReference type="PROSITE" id="PS50293">
    <property type="entry name" value="TPR_REGION"/>
    <property type="match status" value="2"/>
</dbReference>
<dbReference type="RefSeq" id="WP_052473090.1">
    <property type="nucleotide sequence ID" value="NZ_JXSL01000027.1"/>
</dbReference>
<feature type="repeat" description="TPR" evidence="8">
    <location>
        <begin position="172"/>
        <end position="205"/>
    </location>
</feature>
<evidence type="ECO:0000259" key="9">
    <source>
        <dbReference type="Pfam" id="PF13844"/>
    </source>
</evidence>
<dbReference type="EMBL" id="JXSL01000027">
    <property type="protein sequence ID" value="KIL98801.1"/>
    <property type="molecule type" value="Genomic_DNA"/>
</dbReference>
<keyword evidence="7 8" id="KW-0802">TPR repeat</keyword>
<evidence type="ECO:0000313" key="10">
    <source>
        <dbReference type="EMBL" id="KIL98801.1"/>
    </source>
</evidence>
<protein>
    <recommendedName>
        <fullName evidence="3">protein O-GlcNAc transferase</fullName>
        <ecNumber evidence="3">2.4.1.255</ecNumber>
    </recommendedName>
</protein>
<accession>A0A0C2V152</accession>
<gene>
    <name evidence="10" type="ORF">CCC_02251</name>
</gene>
<dbReference type="GO" id="GO:0097363">
    <property type="term" value="F:protein O-acetylglucosaminyltransferase activity"/>
    <property type="evidence" value="ECO:0007669"/>
    <property type="project" value="UniProtKB-EC"/>
</dbReference>
<dbReference type="InterPro" id="IPR011990">
    <property type="entry name" value="TPR-like_helical_dom_sf"/>
</dbReference>
<organism evidence="10 11">
    <name type="scientific">Paramagnetospirillum magnetotacticum MS-1</name>
    <dbReference type="NCBI Taxonomy" id="272627"/>
    <lineage>
        <taxon>Bacteria</taxon>
        <taxon>Pseudomonadati</taxon>
        <taxon>Pseudomonadota</taxon>
        <taxon>Alphaproteobacteria</taxon>
        <taxon>Rhodospirillales</taxon>
        <taxon>Magnetospirillaceae</taxon>
        <taxon>Paramagnetospirillum</taxon>
    </lineage>
</organism>
<comment type="similarity">
    <text evidence="2">Belongs to the glycosyltransferase 41 family. O-GlcNAc transferase subfamily.</text>
</comment>
<evidence type="ECO:0000256" key="3">
    <source>
        <dbReference type="ARBA" id="ARBA00011970"/>
    </source>
</evidence>
<comment type="caution">
    <text evidence="10">The sequence shown here is derived from an EMBL/GenBank/DDBJ whole genome shotgun (WGS) entry which is preliminary data.</text>
</comment>
<dbReference type="PANTHER" id="PTHR44998:SF1">
    <property type="entry name" value="UDP-N-ACETYLGLUCOSAMINE--PEPTIDE N-ACETYLGLUCOSAMINYLTRANSFERASE 110 KDA SUBUNIT"/>
    <property type="match status" value="1"/>
</dbReference>
<feature type="repeat" description="TPR" evidence="8">
    <location>
        <begin position="274"/>
        <end position="307"/>
    </location>
</feature>
<evidence type="ECO:0000256" key="1">
    <source>
        <dbReference type="ARBA" id="ARBA00004922"/>
    </source>
</evidence>
<dbReference type="Gene3D" id="3.40.50.2000">
    <property type="entry name" value="Glycogen Phosphorylase B"/>
    <property type="match status" value="1"/>
</dbReference>
<dbReference type="SUPFAM" id="SSF48452">
    <property type="entry name" value="TPR-like"/>
    <property type="match status" value="2"/>
</dbReference>
<evidence type="ECO:0000256" key="8">
    <source>
        <dbReference type="PROSITE-ProRule" id="PRU00339"/>
    </source>
</evidence>
<dbReference type="Gene3D" id="1.25.40.10">
    <property type="entry name" value="Tetratricopeptide repeat domain"/>
    <property type="match status" value="3"/>
</dbReference>
<feature type="repeat" description="TPR" evidence="8">
    <location>
        <begin position="104"/>
        <end position="137"/>
    </location>
</feature>
<dbReference type="SMART" id="SM00028">
    <property type="entry name" value="TPR"/>
    <property type="match status" value="9"/>
</dbReference>
<feature type="domain" description="O-GlcNAc transferase C-terminal" evidence="9">
    <location>
        <begin position="591"/>
        <end position="777"/>
    </location>
</feature>
<dbReference type="PROSITE" id="PS50005">
    <property type="entry name" value="TPR"/>
    <property type="match status" value="8"/>
</dbReference>
<dbReference type="EC" id="2.4.1.255" evidence="3"/>
<evidence type="ECO:0000313" key="11">
    <source>
        <dbReference type="Proteomes" id="UP000031971"/>
    </source>
</evidence>
<name>A0A0C2V152_PARME</name>
<feature type="repeat" description="TPR" evidence="8">
    <location>
        <begin position="308"/>
        <end position="341"/>
    </location>
</feature>
<dbReference type="InterPro" id="IPR029489">
    <property type="entry name" value="OGT/SEC/SPY_C"/>
</dbReference>
<keyword evidence="6" id="KW-0677">Repeat</keyword>
<evidence type="ECO:0000256" key="7">
    <source>
        <dbReference type="ARBA" id="ARBA00022803"/>
    </source>
</evidence>
<comment type="pathway">
    <text evidence="1">Protein modification; protein glycosylation.</text>
</comment>
<evidence type="ECO:0000256" key="6">
    <source>
        <dbReference type="ARBA" id="ARBA00022737"/>
    </source>
</evidence>
<dbReference type="Gene3D" id="3.40.50.11380">
    <property type="match status" value="1"/>
</dbReference>
<sequence length="799" mass="87270">MDQETLAKAQAAHRAGNLAAAEPLYAAVLAANPDHVESLYAYGVLMAQTGRLPQSLDSLGKAARLAPDDSRIGRNYALVLQAAGRLPESEREFVRLSDREPDRPEHRFGLGLVVSAQGRFDHAIAHFREGLALAPGDAEARCNLGLACRAAGRLEEAIDAFAKAAEMAPGLAKAHGNLGGALFAAGRWVDAVDAWARALALEPRHADVRSDMGVALAKLGRLDEAVDCFRQASEIDPGNPGHGYNLGRALHDLGRLEEALQSYAQVIALDPCHLSAHLNSGVIFKKAGDYDQALAAYDRVLELDPANGAASLNRGKTLFELGRLEEALEAYTTARNLMPDDADALSELVHLRKVVCDWPGIEAEEEACRRMVADGNPGIDPLVFLSIPASTEEQARCGNLWGRMLCSDRAASVQGVSFAPRNGDAVSPKIKIGYLAADFHNHPVANLSAGIYDRHDRSRFEISAYSLGPDDGSPMRQRLEASFDRFVDLREVASGDAARRIHADGIDILVDLSGFTKNTRPEILACRPAPVQINFLGFPATMGVDWLDYILADAVIAPRDQQEHYAEKLVHLPHSFLPFGDHPPVGEPSQPRAAHGLPEDAFVFCCINNSFKFRPQTFDVWAEILHQVPRGVLWLLDRGPLSRDNMNREMAGRGIDPARLVFAQRVDLAEHMARHRLADLFLDSFPFNAITTASDALWSGLPVLTWMGESFVSRGASSLLLALGLPELVTASPEAYKAEAIRLAREPERLRMLKDRLDTRRQTPAPLFDTEIFTRDLEKAYVQMVARSRAGLPPEPFAV</sequence>
<dbReference type="STRING" id="272627.CCC_02251"/>
<feature type="domain" description="O-GlcNAc transferase C-terminal" evidence="9">
    <location>
        <begin position="404"/>
        <end position="582"/>
    </location>
</feature>
<dbReference type="Pfam" id="PF13432">
    <property type="entry name" value="TPR_16"/>
    <property type="match status" value="4"/>
</dbReference>
<evidence type="ECO:0000256" key="4">
    <source>
        <dbReference type="ARBA" id="ARBA00022676"/>
    </source>
</evidence>
<dbReference type="PANTHER" id="PTHR44998">
    <property type="match status" value="1"/>
</dbReference>
<reference evidence="10 11" key="1">
    <citation type="submission" date="2015-01" db="EMBL/GenBank/DDBJ databases">
        <title>Genome Sequence of Magnetospirillum magnetotacticum Strain MS-1.</title>
        <authorList>
            <person name="Marinov G.K."/>
            <person name="Smalley M.D."/>
            <person name="DeSalvo G."/>
        </authorList>
    </citation>
    <scope>NUCLEOTIDE SEQUENCE [LARGE SCALE GENOMIC DNA]</scope>
    <source>
        <strain evidence="10 11">MS-1</strain>
    </source>
</reference>
<dbReference type="AlphaFoldDB" id="A0A0C2V152"/>